<sequence length="179" mass="20401">RMLNIRRLVPSACRLEASLSRPSRSTTIIFPRSATVPRDVVSTRPLSLSATVWKKQKEIIDRDAEEEDDDGLPQDYKKKTLKVGSRRLDTFVAKSAGVPSSQAEKLVLSGRVRVNDEKTSKKAYNVQQGDAVDIWQEVCEDNADFAYAIRTEVKSYDVTNTGYDIHVHSWKRFLVDNWR</sequence>
<evidence type="ECO:0000313" key="4">
    <source>
        <dbReference type="Proteomes" id="UP001432322"/>
    </source>
</evidence>
<dbReference type="PROSITE" id="PS50889">
    <property type="entry name" value="S4"/>
    <property type="match status" value="1"/>
</dbReference>
<keyword evidence="4" id="KW-1185">Reference proteome</keyword>
<dbReference type="CDD" id="cd00165">
    <property type="entry name" value="S4"/>
    <property type="match status" value="1"/>
</dbReference>
<evidence type="ECO:0000259" key="2">
    <source>
        <dbReference type="SMART" id="SM00363"/>
    </source>
</evidence>
<evidence type="ECO:0000256" key="1">
    <source>
        <dbReference type="PROSITE-ProRule" id="PRU00182"/>
    </source>
</evidence>
<keyword evidence="1" id="KW-0694">RNA-binding</keyword>
<dbReference type="GO" id="GO:0003723">
    <property type="term" value="F:RNA binding"/>
    <property type="evidence" value="ECO:0007669"/>
    <property type="project" value="UniProtKB-KW"/>
</dbReference>
<dbReference type="Gene3D" id="3.10.290.10">
    <property type="entry name" value="RNA-binding S4 domain"/>
    <property type="match status" value="1"/>
</dbReference>
<dbReference type="EMBL" id="BTSY01000005">
    <property type="protein sequence ID" value="GMT28004.1"/>
    <property type="molecule type" value="Genomic_DNA"/>
</dbReference>
<comment type="caution">
    <text evidence="3">The sequence shown here is derived from an EMBL/GenBank/DDBJ whole genome shotgun (WGS) entry which is preliminary data.</text>
</comment>
<dbReference type="GO" id="GO:0005739">
    <property type="term" value="C:mitochondrion"/>
    <property type="evidence" value="ECO:0007669"/>
    <property type="project" value="TreeGrafter"/>
</dbReference>
<name>A0AAV5WB95_9BILA</name>
<dbReference type="PANTHER" id="PTHR13633">
    <property type="entry name" value="MITOCHONDRIAL TRANSCRIPTION RESCUE FACTOR 1"/>
    <property type="match status" value="1"/>
</dbReference>
<dbReference type="InterPro" id="IPR002942">
    <property type="entry name" value="S4_RNA-bd"/>
</dbReference>
<dbReference type="Proteomes" id="UP001432322">
    <property type="component" value="Unassembled WGS sequence"/>
</dbReference>
<gene>
    <name evidence="3" type="ORF">PFISCL1PPCAC_19301</name>
</gene>
<feature type="non-terminal residue" evidence="3">
    <location>
        <position position="1"/>
    </location>
</feature>
<reference evidence="3" key="1">
    <citation type="submission" date="2023-10" db="EMBL/GenBank/DDBJ databases">
        <title>Genome assembly of Pristionchus species.</title>
        <authorList>
            <person name="Yoshida K."/>
            <person name="Sommer R.J."/>
        </authorList>
    </citation>
    <scope>NUCLEOTIDE SEQUENCE</scope>
    <source>
        <strain evidence="3">RS5133</strain>
    </source>
</reference>
<feature type="domain" description="RNA-binding S4" evidence="2">
    <location>
        <begin position="86"/>
        <end position="144"/>
    </location>
</feature>
<dbReference type="AlphaFoldDB" id="A0AAV5WB95"/>
<dbReference type="GO" id="GO:1903108">
    <property type="term" value="P:regulation of mitochondrial transcription"/>
    <property type="evidence" value="ECO:0007669"/>
    <property type="project" value="TreeGrafter"/>
</dbReference>
<evidence type="ECO:0000313" key="3">
    <source>
        <dbReference type="EMBL" id="GMT28004.1"/>
    </source>
</evidence>
<dbReference type="InterPro" id="IPR036986">
    <property type="entry name" value="S4_RNA-bd_sf"/>
</dbReference>
<dbReference type="Pfam" id="PF01479">
    <property type="entry name" value="S4"/>
    <property type="match status" value="1"/>
</dbReference>
<accession>A0AAV5WB95</accession>
<dbReference type="SUPFAM" id="SSF55174">
    <property type="entry name" value="Alpha-L RNA-binding motif"/>
    <property type="match status" value="1"/>
</dbReference>
<dbReference type="PANTHER" id="PTHR13633:SF3">
    <property type="entry name" value="MITOCHONDRIAL TRANSCRIPTION RESCUE FACTOR 1"/>
    <property type="match status" value="1"/>
</dbReference>
<dbReference type="SMART" id="SM00363">
    <property type="entry name" value="S4"/>
    <property type="match status" value="1"/>
</dbReference>
<protein>
    <recommendedName>
        <fullName evidence="2">RNA-binding S4 domain-containing protein</fullName>
    </recommendedName>
</protein>
<organism evidence="3 4">
    <name type="scientific">Pristionchus fissidentatus</name>
    <dbReference type="NCBI Taxonomy" id="1538716"/>
    <lineage>
        <taxon>Eukaryota</taxon>
        <taxon>Metazoa</taxon>
        <taxon>Ecdysozoa</taxon>
        <taxon>Nematoda</taxon>
        <taxon>Chromadorea</taxon>
        <taxon>Rhabditida</taxon>
        <taxon>Rhabditina</taxon>
        <taxon>Diplogasteromorpha</taxon>
        <taxon>Diplogasteroidea</taxon>
        <taxon>Neodiplogasteridae</taxon>
        <taxon>Pristionchus</taxon>
    </lineage>
</organism>
<proteinExistence type="predicted"/>